<dbReference type="Pfam" id="PF13004">
    <property type="entry name" value="BACON"/>
    <property type="match status" value="1"/>
</dbReference>
<evidence type="ECO:0000259" key="1">
    <source>
        <dbReference type="Pfam" id="PF13004"/>
    </source>
</evidence>
<evidence type="ECO:0000313" key="3">
    <source>
        <dbReference type="Proteomes" id="UP000285750"/>
    </source>
</evidence>
<accession>A0A412H7S5</accession>
<feature type="domain" description="BACON" evidence="1">
    <location>
        <begin position="84"/>
        <end position="137"/>
    </location>
</feature>
<gene>
    <name evidence="2" type="ORF">DWY14_05255</name>
</gene>
<reference evidence="2 3" key="1">
    <citation type="submission" date="2018-08" db="EMBL/GenBank/DDBJ databases">
        <title>A genome reference for cultivated species of the human gut microbiota.</title>
        <authorList>
            <person name="Zou Y."/>
            <person name="Xue W."/>
            <person name="Luo G."/>
        </authorList>
    </citation>
    <scope>NUCLEOTIDE SEQUENCE [LARGE SCALE GENOMIC DNA]</scope>
    <source>
        <strain evidence="2 3">AF24-16AC</strain>
    </source>
</reference>
<protein>
    <recommendedName>
        <fullName evidence="1">BACON domain-containing protein</fullName>
    </recommendedName>
</protein>
<proteinExistence type="predicted"/>
<dbReference type="InterPro" id="IPR013783">
    <property type="entry name" value="Ig-like_fold"/>
</dbReference>
<dbReference type="CDD" id="cd14948">
    <property type="entry name" value="BACON"/>
    <property type="match status" value="1"/>
</dbReference>
<dbReference type="InterPro" id="IPR024361">
    <property type="entry name" value="BACON"/>
</dbReference>
<comment type="caution">
    <text evidence="2">The sequence shown here is derived from an EMBL/GenBank/DDBJ whole genome shotgun (WGS) entry which is preliminary data.</text>
</comment>
<name>A0A412H7S5_9BACT</name>
<sequence length="459" mass="52108">MGIMKNKLSFLLSVVCLWGVILVSGCSEKDETPTNLTLKEGTQTTQVVYADEVTNQGGISFIALSDWTATVTEVATEAATKAASGKVEWLELSAYSGGPGEYTLTLTLIENLTGKDRKATIEIRCGNDVITITVEQKATTEAGETPAPKEKRLVRYEITNSSSLYPDSYTKSIGELTYNENGKLAALKTISYQGDMQGYFTERIYQFTYQENQMWIDLKTLSGYESDESYVVTLNSEGYVSQLYKKKESSSEQHTLWMFIYSDGYLQQIQEDYDYYPGDHEDGDEEDGNVAIDPGVSFGRMGRASDRSILQLNWQNGNLMSTEGEFSDESYMSYAYTEYPNVTPYFDFNVVVRPLFGSHTYEYDDMVSMLYMLRMMGKGSKNLVTKDVVDWGYRMPEPGEPEVIHEDTWAPFAYSFTEDNYLDVITGKCTLYSYQEDEHGNHVSESTSYYNDEYRFVYE</sequence>
<organism evidence="2 3">
    <name type="scientific">Phocaeicola plebeius</name>
    <dbReference type="NCBI Taxonomy" id="310297"/>
    <lineage>
        <taxon>Bacteria</taxon>
        <taxon>Pseudomonadati</taxon>
        <taxon>Bacteroidota</taxon>
        <taxon>Bacteroidia</taxon>
        <taxon>Bacteroidales</taxon>
        <taxon>Bacteroidaceae</taxon>
        <taxon>Phocaeicola</taxon>
    </lineage>
</organism>
<evidence type="ECO:0000313" key="2">
    <source>
        <dbReference type="EMBL" id="RGS08772.1"/>
    </source>
</evidence>
<dbReference type="EMBL" id="QRUY01000008">
    <property type="protein sequence ID" value="RGS08772.1"/>
    <property type="molecule type" value="Genomic_DNA"/>
</dbReference>
<dbReference type="Gene3D" id="2.60.40.10">
    <property type="entry name" value="Immunoglobulins"/>
    <property type="match status" value="1"/>
</dbReference>
<dbReference type="PROSITE" id="PS51257">
    <property type="entry name" value="PROKAR_LIPOPROTEIN"/>
    <property type="match status" value="1"/>
</dbReference>
<dbReference type="Proteomes" id="UP000285750">
    <property type="component" value="Unassembled WGS sequence"/>
</dbReference>
<dbReference type="AlphaFoldDB" id="A0A412H7S5"/>